<reference evidence="5" key="1">
    <citation type="submission" date="2017-07" db="EMBL/GenBank/DDBJ databases">
        <title>Taro Niue Genome Assembly and Annotation.</title>
        <authorList>
            <person name="Atibalentja N."/>
            <person name="Keating K."/>
            <person name="Fields C.J."/>
        </authorList>
    </citation>
    <scope>NUCLEOTIDE SEQUENCE</scope>
    <source>
        <strain evidence="5">Niue_2</strain>
        <tissue evidence="5">Leaf</tissue>
    </source>
</reference>
<evidence type="ECO:0000256" key="4">
    <source>
        <dbReference type="PROSITE-ProRule" id="PRU00221"/>
    </source>
</evidence>
<dbReference type="InterPro" id="IPR020472">
    <property type="entry name" value="WD40_PAC1"/>
</dbReference>
<proteinExistence type="predicted"/>
<dbReference type="InterPro" id="IPR019775">
    <property type="entry name" value="WD40_repeat_CS"/>
</dbReference>
<dbReference type="PROSITE" id="PS50082">
    <property type="entry name" value="WD_REPEATS_2"/>
    <property type="match status" value="2"/>
</dbReference>
<keyword evidence="3" id="KW-0677">Repeat</keyword>
<dbReference type="InterPro" id="IPR044285">
    <property type="entry name" value="PWP1"/>
</dbReference>
<name>A0A843WBG7_COLES</name>
<dbReference type="GO" id="GO:0005634">
    <property type="term" value="C:nucleus"/>
    <property type="evidence" value="ECO:0007669"/>
    <property type="project" value="TreeGrafter"/>
</dbReference>
<evidence type="ECO:0000313" key="6">
    <source>
        <dbReference type="Proteomes" id="UP000652761"/>
    </source>
</evidence>
<dbReference type="PROSITE" id="PS00678">
    <property type="entry name" value="WD_REPEATS_1"/>
    <property type="match status" value="2"/>
</dbReference>
<dbReference type="PANTHER" id="PTHR14091">
    <property type="entry name" value="PERIODIC TRYPTOPHAN PROTEIN 1"/>
    <property type="match status" value="1"/>
</dbReference>
<protein>
    <submittedName>
        <fullName evidence="5">Uncharacterized protein</fullName>
    </submittedName>
</protein>
<dbReference type="SUPFAM" id="SSF50978">
    <property type="entry name" value="WD40 repeat-like"/>
    <property type="match status" value="1"/>
</dbReference>
<keyword evidence="2 4" id="KW-0853">WD repeat</keyword>
<evidence type="ECO:0000256" key="2">
    <source>
        <dbReference type="ARBA" id="ARBA00022574"/>
    </source>
</evidence>
<dbReference type="PROSITE" id="PS50294">
    <property type="entry name" value="WD_REPEATS_REGION"/>
    <property type="match status" value="2"/>
</dbReference>
<dbReference type="GO" id="GO:0006364">
    <property type="term" value="P:rRNA processing"/>
    <property type="evidence" value="ECO:0007669"/>
    <property type="project" value="InterPro"/>
</dbReference>
<dbReference type="FunFam" id="2.130.10.10:FF:000714">
    <property type="entry name" value="Transducin/WD40 repeat-like superfamily protein"/>
    <property type="match status" value="1"/>
</dbReference>
<dbReference type="EMBL" id="NMUH01003873">
    <property type="protein sequence ID" value="MQM07442.1"/>
    <property type="molecule type" value="Genomic_DNA"/>
</dbReference>
<dbReference type="OrthoDB" id="270624at2759"/>
<feature type="repeat" description="WD" evidence="4">
    <location>
        <begin position="459"/>
        <end position="501"/>
    </location>
</feature>
<accession>A0A843WBG7</accession>
<sequence>MTFESWRVGETISGTRKPLPALGRRARRRSRRRCPFPACGFRHACVAKTMISAMCWVPKGAPKVTPVVADPPSKEEIEEILKSGVLERSGDSDAEGDEGMEVDTSKEVEEVAHALAAAEALGQDKGKSDSRGFPDISDGLRELNMDQYDEEEDGIELFGSGIGDAYYPTNEMDPYLNKNDDDDDNDEEEVEDLAIKPTDAVIVCARCEDEVGHLEIWVYEELEDESNMYVHHDIILPAFPLCTTWLDCNPKSGDKGNFAAVGSMDTSIEIWDLDLHYSRGTWHKKGLPGSYHLQRRLGPLILFLVTLEKSKFYSQSSIKYKKGSHRDSVLGLAWNKEVRNVLASASGDKSVKVWDVVTAQCALTLDHHSDKVQAVEWNQCSPEVLLSGSFDQSVVMMDMKSNGRPANKWAVKSDVESIKWDPHKEHLFVASLDDGTVQGYDVRAASMDSDSRSKACFTLHAHDEACCSVSYSPSAPNLLATGSKDKMVKLWDLSNNQPSCVASRNPKAGAVFSVAFSEDSPFSLAIGGSKGKLKVWDTLSEDSVFQKYGKLSNRKMGPKPEA</sequence>
<dbReference type="Pfam" id="PF00400">
    <property type="entry name" value="WD40"/>
    <property type="match status" value="4"/>
</dbReference>
<evidence type="ECO:0000256" key="1">
    <source>
        <dbReference type="ARBA" id="ARBA00022553"/>
    </source>
</evidence>
<dbReference type="FunFam" id="2.130.10.10:FF:000485">
    <property type="entry name" value="Putative WD repeat-containing protein C17D11.16"/>
    <property type="match status" value="1"/>
</dbReference>
<dbReference type="Gene3D" id="2.130.10.10">
    <property type="entry name" value="YVTN repeat-like/Quinoprotein amine dehydrogenase"/>
    <property type="match status" value="2"/>
</dbReference>
<evidence type="ECO:0000313" key="5">
    <source>
        <dbReference type="EMBL" id="MQM07442.1"/>
    </source>
</evidence>
<dbReference type="AlphaFoldDB" id="A0A843WBG7"/>
<comment type="caution">
    <text evidence="5">The sequence shown here is derived from an EMBL/GenBank/DDBJ whole genome shotgun (WGS) entry which is preliminary data.</text>
</comment>
<dbReference type="PRINTS" id="PR00320">
    <property type="entry name" value="GPROTEINBRPT"/>
</dbReference>
<dbReference type="InterPro" id="IPR036322">
    <property type="entry name" value="WD40_repeat_dom_sf"/>
</dbReference>
<dbReference type="Proteomes" id="UP000652761">
    <property type="component" value="Unassembled WGS sequence"/>
</dbReference>
<keyword evidence="1" id="KW-0597">Phosphoprotein</keyword>
<dbReference type="InterPro" id="IPR001680">
    <property type="entry name" value="WD40_rpt"/>
</dbReference>
<dbReference type="SMART" id="SM00320">
    <property type="entry name" value="WD40"/>
    <property type="match status" value="6"/>
</dbReference>
<gene>
    <name evidence="5" type="ORF">Taro_040282</name>
</gene>
<evidence type="ECO:0000256" key="3">
    <source>
        <dbReference type="ARBA" id="ARBA00022737"/>
    </source>
</evidence>
<dbReference type="PANTHER" id="PTHR14091:SF0">
    <property type="entry name" value="PERIODIC TRYPTOPHAN PROTEIN 1 HOMOLOG"/>
    <property type="match status" value="1"/>
</dbReference>
<feature type="repeat" description="WD" evidence="4">
    <location>
        <begin position="322"/>
        <end position="364"/>
    </location>
</feature>
<keyword evidence="6" id="KW-1185">Reference proteome</keyword>
<organism evidence="5 6">
    <name type="scientific">Colocasia esculenta</name>
    <name type="common">Wild taro</name>
    <name type="synonym">Arum esculentum</name>
    <dbReference type="NCBI Taxonomy" id="4460"/>
    <lineage>
        <taxon>Eukaryota</taxon>
        <taxon>Viridiplantae</taxon>
        <taxon>Streptophyta</taxon>
        <taxon>Embryophyta</taxon>
        <taxon>Tracheophyta</taxon>
        <taxon>Spermatophyta</taxon>
        <taxon>Magnoliopsida</taxon>
        <taxon>Liliopsida</taxon>
        <taxon>Araceae</taxon>
        <taxon>Aroideae</taxon>
        <taxon>Colocasieae</taxon>
        <taxon>Colocasia</taxon>
    </lineage>
</organism>
<dbReference type="InterPro" id="IPR015943">
    <property type="entry name" value="WD40/YVTN_repeat-like_dom_sf"/>
</dbReference>